<sequence>MTRPGTSAEAAVGVPRRGRPVDGDNGDDDSDSDSDEREAPRLRPVGERVRTAGGAGRALSPGVAGEVAGTARTRRGIAGALAVAPAAHGGHGDIPL</sequence>
<gene>
    <name evidence="2" type="ORF">ACFFRH_03920</name>
</gene>
<dbReference type="RefSeq" id="WP_386154187.1">
    <property type="nucleotide sequence ID" value="NZ_JBHMBS010000001.1"/>
</dbReference>
<organism evidence="2 3">
    <name type="scientific">Streptosporangium vulgare</name>
    <dbReference type="NCBI Taxonomy" id="46190"/>
    <lineage>
        <taxon>Bacteria</taxon>
        <taxon>Bacillati</taxon>
        <taxon>Actinomycetota</taxon>
        <taxon>Actinomycetes</taxon>
        <taxon>Streptosporangiales</taxon>
        <taxon>Streptosporangiaceae</taxon>
        <taxon>Streptosporangium</taxon>
    </lineage>
</organism>
<comment type="caution">
    <text evidence="2">The sequence shown here is derived from an EMBL/GenBank/DDBJ whole genome shotgun (WGS) entry which is preliminary data.</text>
</comment>
<feature type="compositionally biased region" description="Acidic residues" evidence="1">
    <location>
        <begin position="24"/>
        <end position="36"/>
    </location>
</feature>
<accession>A0ABV5T878</accession>
<feature type="compositionally biased region" description="Basic and acidic residues" evidence="1">
    <location>
        <begin position="37"/>
        <end position="50"/>
    </location>
</feature>
<proteinExistence type="predicted"/>
<dbReference type="EMBL" id="JBHMBS010000001">
    <property type="protein sequence ID" value="MFB9674625.1"/>
    <property type="molecule type" value="Genomic_DNA"/>
</dbReference>
<evidence type="ECO:0000313" key="3">
    <source>
        <dbReference type="Proteomes" id="UP001589610"/>
    </source>
</evidence>
<feature type="region of interest" description="Disordered" evidence="1">
    <location>
        <begin position="1"/>
        <end position="67"/>
    </location>
</feature>
<reference evidence="2 3" key="1">
    <citation type="submission" date="2024-09" db="EMBL/GenBank/DDBJ databases">
        <authorList>
            <person name="Sun Q."/>
            <person name="Mori K."/>
        </authorList>
    </citation>
    <scope>NUCLEOTIDE SEQUENCE [LARGE SCALE GENOMIC DNA]</scope>
    <source>
        <strain evidence="2 3">JCM 3028</strain>
    </source>
</reference>
<protein>
    <submittedName>
        <fullName evidence="2">Uncharacterized protein</fullName>
    </submittedName>
</protein>
<evidence type="ECO:0000313" key="2">
    <source>
        <dbReference type="EMBL" id="MFB9674625.1"/>
    </source>
</evidence>
<dbReference type="Proteomes" id="UP001589610">
    <property type="component" value="Unassembled WGS sequence"/>
</dbReference>
<keyword evidence="3" id="KW-1185">Reference proteome</keyword>
<evidence type="ECO:0000256" key="1">
    <source>
        <dbReference type="SAM" id="MobiDB-lite"/>
    </source>
</evidence>
<name>A0ABV5T878_9ACTN</name>